<name>A0A815IEH9_9BILA</name>
<proteinExistence type="predicted"/>
<evidence type="ECO:0000313" key="2">
    <source>
        <dbReference type="EMBL" id="CAF1608507.1"/>
    </source>
</evidence>
<evidence type="ECO:0000313" key="4">
    <source>
        <dbReference type="Proteomes" id="UP000663870"/>
    </source>
</evidence>
<dbReference type="Proteomes" id="UP000663870">
    <property type="component" value="Unassembled WGS sequence"/>
</dbReference>
<organism evidence="1 3">
    <name type="scientific">Rotaria sordida</name>
    <dbReference type="NCBI Taxonomy" id="392033"/>
    <lineage>
        <taxon>Eukaryota</taxon>
        <taxon>Metazoa</taxon>
        <taxon>Spiralia</taxon>
        <taxon>Gnathifera</taxon>
        <taxon>Rotifera</taxon>
        <taxon>Eurotatoria</taxon>
        <taxon>Bdelloidea</taxon>
        <taxon>Philodinida</taxon>
        <taxon>Philodinidae</taxon>
        <taxon>Rotaria</taxon>
    </lineage>
</organism>
<evidence type="ECO:0000313" key="3">
    <source>
        <dbReference type="Proteomes" id="UP000663854"/>
    </source>
</evidence>
<gene>
    <name evidence="2" type="ORF">JXQ802_LOCUS49126</name>
    <name evidence="1" type="ORF">PYM288_LOCUS33064</name>
</gene>
<protein>
    <submittedName>
        <fullName evidence="1">Uncharacterized protein</fullName>
    </submittedName>
</protein>
<dbReference type="AlphaFoldDB" id="A0A815IEH9"/>
<dbReference type="EMBL" id="CAJNOH010004284">
    <property type="protein sequence ID" value="CAF1364867.1"/>
    <property type="molecule type" value="Genomic_DNA"/>
</dbReference>
<dbReference type="Proteomes" id="UP000663854">
    <property type="component" value="Unassembled WGS sequence"/>
</dbReference>
<evidence type="ECO:0000313" key="1">
    <source>
        <dbReference type="EMBL" id="CAF1364867.1"/>
    </source>
</evidence>
<reference evidence="1" key="1">
    <citation type="submission" date="2021-02" db="EMBL/GenBank/DDBJ databases">
        <authorList>
            <person name="Nowell W R."/>
        </authorList>
    </citation>
    <scope>NUCLEOTIDE SEQUENCE</scope>
</reference>
<dbReference type="EMBL" id="CAJNOL010005692">
    <property type="protein sequence ID" value="CAF1608507.1"/>
    <property type="molecule type" value="Genomic_DNA"/>
</dbReference>
<accession>A0A815IEH9</accession>
<sequence length="68" mass="7871">ATLSTSTAFTGRSFNQLSRTKSYCWPIMKQNRLNGRAATYMHKGLNITPNGKLKLYIQIHYRRFDFGV</sequence>
<keyword evidence="4" id="KW-1185">Reference proteome</keyword>
<feature type="non-terminal residue" evidence="1">
    <location>
        <position position="1"/>
    </location>
</feature>
<comment type="caution">
    <text evidence="1">The sequence shown here is derived from an EMBL/GenBank/DDBJ whole genome shotgun (WGS) entry which is preliminary data.</text>
</comment>